<accession>A0A6G0TPL0</accession>
<dbReference type="InterPro" id="IPR051381">
    <property type="entry name" value="CREB_ATF_subfamily"/>
</dbReference>
<evidence type="ECO:0000256" key="2">
    <source>
        <dbReference type="ARBA" id="ARBA00023015"/>
    </source>
</evidence>
<keyword evidence="4" id="KW-0804">Transcription</keyword>
<dbReference type="CDD" id="cd14689">
    <property type="entry name" value="bZIP_CREB3"/>
    <property type="match status" value="1"/>
</dbReference>
<organism evidence="8 9">
    <name type="scientific">Aphis glycines</name>
    <name type="common">Soybean aphid</name>
    <dbReference type="NCBI Taxonomy" id="307491"/>
    <lineage>
        <taxon>Eukaryota</taxon>
        <taxon>Metazoa</taxon>
        <taxon>Ecdysozoa</taxon>
        <taxon>Arthropoda</taxon>
        <taxon>Hexapoda</taxon>
        <taxon>Insecta</taxon>
        <taxon>Pterygota</taxon>
        <taxon>Neoptera</taxon>
        <taxon>Paraneoptera</taxon>
        <taxon>Hemiptera</taxon>
        <taxon>Sternorrhyncha</taxon>
        <taxon>Aphidomorpha</taxon>
        <taxon>Aphidoidea</taxon>
        <taxon>Aphididae</taxon>
        <taxon>Aphidini</taxon>
        <taxon>Aphis</taxon>
        <taxon>Aphis</taxon>
    </lineage>
</organism>
<proteinExistence type="predicted"/>
<dbReference type="AlphaFoldDB" id="A0A6G0TPL0"/>
<sequence length="553" mass="62420">MSADAKCPLSIVDMLLNDTSTLDVFDKPAVDDDTDRVMNWDLENDNFLDSLLKMEDDSSPFEFLSSNDDFMSSAATTPRSYDNAESSSCSDSGTLLKHFHCPSLLDNLPFNPISESSKSDDVKPKMEFEYDSFVKEEIIDIDDDDEEIDDSEIKHQNYEENDHKDDHSLDEKPTIIQQPQLLKTTPRTVVISPKQSKGPIAISKHLSKPVFIPINLSNVKTIKVVNQNGKTINADAFRRLQSINNGRRIFVRNNGSMVSKSMPALKQTKIVMSDCTSDESDSMYPRLHLSNEERKLMEKEGIKLPSHYPLTKHEERDLKRIRRKIRNKISAQDSRKRKKEYVDGLEERVKQCSDDNNKLIRNVRSLQIENERLKAALKRLQNAISPGGTTAQPATCLLVLMMSLALIAAPNLRPTVTDEKDIMSIEGQESNTAVPGRSRNLLFSKSGSPLSTANLKDMLNMVANGSSADGQSDKIMAELGELLDFNNLARNKDHDYSRASMEDYYIPESDDGWTKATKRSAPSEWNNELVTPDVKNKRETERVILVSSDEESY</sequence>
<evidence type="ECO:0000256" key="3">
    <source>
        <dbReference type="ARBA" id="ARBA00023125"/>
    </source>
</evidence>
<dbReference type="InterPro" id="IPR046347">
    <property type="entry name" value="bZIP_sf"/>
</dbReference>
<evidence type="ECO:0000256" key="6">
    <source>
        <dbReference type="SAM" id="Coils"/>
    </source>
</evidence>
<evidence type="ECO:0000256" key="5">
    <source>
        <dbReference type="ARBA" id="ARBA00023242"/>
    </source>
</evidence>
<keyword evidence="3" id="KW-0238">DNA-binding</keyword>
<keyword evidence="9" id="KW-1185">Reference proteome</keyword>
<name>A0A6G0TPL0_APHGL</name>
<feature type="coiled-coil region" evidence="6">
    <location>
        <begin position="342"/>
        <end position="383"/>
    </location>
</feature>
<dbReference type="Proteomes" id="UP000475862">
    <property type="component" value="Unassembled WGS sequence"/>
</dbReference>
<keyword evidence="6" id="KW-0175">Coiled coil</keyword>
<dbReference type="OrthoDB" id="674948at2759"/>
<dbReference type="SMART" id="SM00338">
    <property type="entry name" value="BRLZ"/>
    <property type="match status" value="1"/>
</dbReference>
<comment type="subcellular location">
    <subcellularLocation>
        <location evidence="1">Endoplasmic reticulum membrane</location>
        <topology evidence="1">Single-pass type II membrane protein</topology>
    </subcellularLocation>
</comment>
<evidence type="ECO:0000313" key="8">
    <source>
        <dbReference type="EMBL" id="KAE9536495.1"/>
    </source>
</evidence>
<reference evidence="8 9" key="1">
    <citation type="submission" date="2019-08" db="EMBL/GenBank/DDBJ databases">
        <title>The genome of the soybean aphid Biotype 1, its phylome, world population structure and adaptation to the North American continent.</title>
        <authorList>
            <person name="Giordano R."/>
            <person name="Donthu R.K."/>
            <person name="Hernandez A.G."/>
            <person name="Wright C.L."/>
            <person name="Zimin A.V."/>
        </authorList>
    </citation>
    <scope>NUCLEOTIDE SEQUENCE [LARGE SCALE GENOMIC DNA]</scope>
    <source>
        <tissue evidence="8">Whole aphids</tissue>
    </source>
</reference>
<keyword evidence="2" id="KW-0805">Transcription regulation</keyword>
<dbReference type="PANTHER" id="PTHR45996">
    <property type="entry name" value="AGAP001464-PB"/>
    <property type="match status" value="1"/>
</dbReference>
<evidence type="ECO:0000313" key="9">
    <source>
        <dbReference type="Proteomes" id="UP000475862"/>
    </source>
</evidence>
<dbReference type="GO" id="GO:0000981">
    <property type="term" value="F:DNA-binding transcription factor activity, RNA polymerase II-specific"/>
    <property type="evidence" value="ECO:0007669"/>
    <property type="project" value="TreeGrafter"/>
</dbReference>
<gene>
    <name evidence="8" type="ORF">AGLY_007284</name>
</gene>
<dbReference type="EMBL" id="VYZN01000023">
    <property type="protein sequence ID" value="KAE9536495.1"/>
    <property type="molecule type" value="Genomic_DNA"/>
</dbReference>
<evidence type="ECO:0000256" key="1">
    <source>
        <dbReference type="ARBA" id="ARBA00004648"/>
    </source>
</evidence>
<evidence type="ECO:0000259" key="7">
    <source>
        <dbReference type="PROSITE" id="PS50217"/>
    </source>
</evidence>
<keyword evidence="5" id="KW-0539">Nucleus</keyword>
<dbReference type="GO" id="GO:0000978">
    <property type="term" value="F:RNA polymerase II cis-regulatory region sequence-specific DNA binding"/>
    <property type="evidence" value="ECO:0007669"/>
    <property type="project" value="TreeGrafter"/>
</dbReference>
<dbReference type="GO" id="GO:0005634">
    <property type="term" value="C:nucleus"/>
    <property type="evidence" value="ECO:0007669"/>
    <property type="project" value="TreeGrafter"/>
</dbReference>
<dbReference type="PANTHER" id="PTHR45996:SF3">
    <property type="entry name" value="CREB-H TRANSCRIPTION FACTOR HOMOLOG LET-607"/>
    <property type="match status" value="1"/>
</dbReference>
<dbReference type="InterPro" id="IPR004827">
    <property type="entry name" value="bZIP"/>
</dbReference>
<dbReference type="Gene3D" id="1.20.5.170">
    <property type="match status" value="1"/>
</dbReference>
<dbReference type="Pfam" id="PF00170">
    <property type="entry name" value="bZIP_1"/>
    <property type="match status" value="1"/>
</dbReference>
<protein>
    <recommendedName>
        <fullName evidence="7">BZIP domain-containing protein</fullName>
    </recommendedName>
</protein>
<evidence type="ECO:0000256" key="4">
    <source>
        <dbReference type="ARBA" id="ARBA00023163"/>
    </source>
</evidence>
<dbReference type="SUPFAM" id="SSF57959">
    <property type="entry name" value="Leucine zipper domain"/>
    <property type="match status" value="1"/>
</dbReference>
<comment type="caution">
    <text evidence="8">The sequence shown here is derived from an EMBL/GenBank/DDBJ whole genome shotgun (WGS) entry which is preliminary data.</text>
</comment>
<dbReference type="PROSITE" id="PS50217">
    <property type="entry name" value="BZIP"/>
    <property type="match status" value="1"/>
</dbReference>
<dbReference type="GO" id="GO:0005789">
    <property type="term" value="C:endoplasmic reticulum membrane"/>
    <property type="evidence" value="ECO:0007669"/>
    <property type="project" value="UniProtKB-SubCell"/>
</dbReference>
<feature type="domain" description="BZIP" evidence="7">
    <location>
        <begin position="317"/>
        <end position="380"/>
    </location>
</feature>